<proteinExistence type="predicted"/>
<dbReference type="Proteomes" id="UP000778970">
    <property type="component" value="Unassembled WGS sequence"/>
</dbReference>
<evidence type="ECO:0000313" key="4">
    <source>
        <dbReference type="Proteomes" id="UP000778970"/>
    </source>
</evidence>
<name>A0A934QIC1_9PROT</name>
<evidence type="ECO:0000313" key="3">
    <source>
        <dbReference type="EMBL" id="MBK1697312.1"/>
    </source>
</evidence>
<protein>
    <submittedName>
        <fullName evidence="3">Uncharacterized protein</fullName>
    </submittedName>
</protein>
<gene>
    <name evidence="3" type="ORF">CKO21_08630</name>
</gene>
<sequence length="125" mass="13592">MGGVFAYQEVAHPLPSVVRSPELTARAAATYRQETRPHDAPNGNRYGHGMSRLDEAQQRLNAALTRLERVVDAKIKAAEQDGPAGVDPQQLDALKAENEQLRQASADAGERLDTAIHRLEGVLAE</sequence>
<accession>A0A934QIC1</accession>
<feature type="coiled-coil region" evidence="1">
    <location>
        <begin position="50"/>
        <end position="111"/>
    </location>
</feature>
<organism evidence="3 4">
    <name type="scientific">Rhodovibrio salinarum</name>
    <dbReference type="NCBI Taxonomy" id="1087"/>
    <lineage>
        <taxon>Bacteria</taxon>
        <taxon>Pseudomonadati</taxon>
        <taxon>Pseudomonadota</taxon>
        <taxon>Alphaproteobacteria</taxon>
        <taxon>Rhodospirillales</taxon>
        <taxon>Rhodovibrionaceae</taxon>
        <taxon>Rhodovibrio</taxon>
    </lineage>
</organism>
<reference evidence="3" key="1">
    <citation type="submission" date="2017-08" db="EMBL/GenBank/DDBJ databases">
        <authorList>
            <person name="Imhoff J.F."/>
            <person name="Rahn T."/>
            <person name="Kuenzel S."/>
            <person name="Neulinger S.C."/>
        </authorList>
    </citation>
    <scope>NUCLEOTIDE SEQUENCE</scope>
    <source>
        <strain evidence="3">DSM 9154</strain>
    </source>
</reference>
<keyword evidence="1" id="KW-0175">Coiled coil</keyword>
<keyword evidence="4" id="KW-1185">Reference proteome</keyword>
<evidence type="ECO:0000256" key="2">
    <source>
        <dbReference type="SAM" id="MobiDB-lite"/>
    </source>
</evidence>
<feature type="region of interest" description="Disordered" evidence="2">
    <location>
        <begin position="28"/>
        <end position="49"/>
    </location>
</feature>
<reference evidence="3" key="2">
    <citation type="journal article" date="2020" name="Microorganisms">
        <title>Osmotic Adaptation and Compatible Solute Biosynthesis of Phototrophic Bacteria as Revealed from Genome Analyses.</title>
        <authorList>
            <person name="Imhoff J.F."/>
            <person name="Rahn T."/>
            <person name="Kunzel S."/>
            <person name="Keller A."/>
            <person name="Neulinger S.C."/>
        </authorList>
    </citation>
    <scope>NUCLEOTIDE SEQUENCE</scope>
    <source>
        <strain evidence="3">DSM 9154</strain>
    </source>
</reference>
<comment type="caution">
    <text evidence="3">The sequence shown here is derived from an EMBL/GenBank/DDBJ whole genome shotgun (WGS) entry which is preliminary data.</text>
</comment>
<dbReference type="EMBL" id="NRRE01000022">
    <property type="protein sequence ID" value="MBK1697312.1"/>
    <property type="molecule type" value="Genomic_DNA"/>
</dbReference>
<dbReference type="AlphaFoldDB" id="A0A934QIC1"/>
<evidence type="ECO:0000256" key="1">
    <source>
        <dbReference type="SAM" id="Coils"/>
    </source>
</evidence>